<keyword evidence="2" id="KW-0732">Signal</keyword>
<evidence type="ECO:0000313" key="3">
    <source>
        <dbReference type="EMBL" id="KAF9625696.1"/>
    </source>
</evidence>
<dbReference type="OrthoDB" id="10569494at2759"/>
<name>A0A835IX49_9MAGN</name>
<reference evidence="3 4" key="1">
    <citation type="submission" date="2020-10" db="EMBL/GenBank/DDBJ databases">
        <title>The Coptis chinensis genome and diversification of protoberbering-type alkaloids.</title>
        <authorList>
            <person name="Wang B."/>
            <person name="Shu S."/>
            <person name="Song C."/>
            <person name="Liu Y."/>
        </authorList>
    </citation>
    <scope>NUCLEOTIDE SEQUENCE [LARGE SCALE GENOMIC DNA]</scope>
    <source>
        <strain evidence="3">HL-2020</strain>
        <tissue evidence="3">Leaf</tissue>
    </source>
</reference>
<evidence type="ECO:0000313" key="4">
    <source>
        <dbReference type="Proteomes" id="UP000631114"/>
    </source>
</evidence>
<dbReference type="AlphaFoldDB" id="A0A835IX49"/>
<comment type="caution">
    <text evidence="3">The sequence shown here is derived from an EMBL/GenBank/DDBJ whole genome shotgun (WGS) entry which is preliminary data.</text>
</comment>
<evidence type="ECO:0000256" key="1">
    <source>
        <dbReference type="SAM" id="MobiDB-lite"/>
    </source>
</evidence>
<dbReference type="Proteomes" id="UP000631114">
    <property type="component" value="Unassembled WGS sequence"/>
</dbReference>
<evidence type="ECO:0000256" key="2">
    <source>
        <dbReference type="SAM" id="SignalP"/>
    </source>
</evidence>
<gene>
    <name evidence="3" type="ORF">IFM89_026276</name>
</gene>
<feature type="compositionally biased region" description="Pro residues" evidence="1">
    <location>
        <begin position="43"/>
        <end position="62"/>
    </location>
</feature>
<dbReference type="EMBL" id="JADFTS010000001">
    <property type="protein sequence ID" value="KAF9625696.1"/>
    <property type="molecule type" value="Genomic_DNA"/>
</dbReference>
<proteinExistence type="predicted"/>
<feature type="region of interest" description="Disordered" evidence="1">
    <location>
        <begin position="40"/>
        <end position="62"/>
    </location>
</feature>
<sequence>MGFKVMIFLLASFLLVSTRVSSDEESSWETFYAKAPVKAPTLPVKPPAKAPVKAPSPAPVKAPAPSIKLLPPRVPHFVEEGANCIPGLGTAQEFVLHAVNDANVFHLVHLATRRCVGSAILK</sequence>
<protein>
    <submittedName>
        <fullName evidence="3">Uncharacterized protein</fullName>
    </submittedName>
</protein>
<feature type="signal peptide" evidence="2">
    <location>
        <begin position="1"/>
        <end position="22"/>
    </location>
</feature>
<accession>A0A835IX49</accession>
<feature type="chain" id="PRO_5032603776" evidence="2">
    <location>
        <begin position="23"/>
        <end position="122"/>
    </location>
</feature>
<keyword evidence="4" id="KW-1185">Reference proteome</keyword>
<organism evidence="3 4">
    <name type="scientific">Coptis chinensis</name>
    <dbReference type="NCBI Taxonomy" id="261450"/>
    <lineage>
        <taxon>Eukaryota</taxon>
        <taxon>Viridiplantae</taxon>
        <taxon>Streptophyta</taxon>
        <taxon>Embryophyta</taxon>
        <taxon>Tracheophyta</taxon>
        <taxon>Spermatophyta</taxon>
        <taxon>Magnoliopsida</taxon>
        <taxon>Ranunculales</taxon>
        <taxon>Ranunculaceae</taxon>
        <taxon>Coptidoideae</taxon>
        <taxon>Coptis</taxon>
    </lineage>
</organism>